<dbReference type="Gene3D" id="1.20.1250.20">
    <property type="entry name" value="MFS general substrate transporter like domains"/>
    <property type="match status" value="1"/>
</dbReference>
<keyword evidence="2 4" id="KW-1133">Transmembrane helix</keyword>
<feature type="transmembrane region" description="Helical" evidence="4">
    <location>
        <begin position="267"/>
        <end position="285"/>
    </location>
</feature>
<evidence type="ECO:0000256" key="4">
    <source>
        <dbReference type="SAM" id="Phobius"/>
    </source>
</evidence>
<reference evidence="6 7" key="1">
    <citation type="submission" date="2019-03" db="EMBL/GenBank/DDBJ databases">
        <title>Genomic Encyclopedia of Type Strains, Phase IV (KMG-IV): sequencing the most valuable type-strain genomes for metagenomic binning, comparative biology and taxonomic classification.</title>
        <authorList>
            <person name="Goeker M."/>
        </authorList>
    </citation>
    <scope>NUCLEOTIDE SEQUENCE [LARGE SCALE GENOMIC DNA]</scope>
    <source>
        <strain evidence="6 7">DSM 7445</strain>
    </source>
</reference>
<dbReference type="EMBL" id="SLZQ01000008">
    <property type="protein sequence ID" value="TCS36030.1"/>
    <property type="molecule type" value="Genomic_DNA"/>
</dbReference>
<organism evidence="6 7">
    <name type="scientific">Paucimonas lemoignei</name>
    <name type="common">Pseudomonas lemoignei</name>
    <dbReference type="NCBI Taxonomy" id="29443"/>
    <lineage>
        <taxon>Bacteria</taxon>
        <taxon>Pseudomonadati</taxon>
        <taxon>Pseudomonadota</taxon>
        <taxon>Betaproteobacteria</taxon>
        <taxon>Burkholderiales</taxon>
        <taxon>Burkholderiaceae</taxon>
        <taxon>Paucimonas</taxon>
    </lineage>
</organism>
<dbReference type="Proteomes" id="UP000295382">
    <property type="component" value="Unassembled WGS sequence"/>
</dbReference>
<feature type="transmembrane region" description="Helical" evidence="4">
    <location>
        <begin position="352"/>
        <end position="375"/>
    </location>
</feature>
<keyword evidence="3 4" id="KW-0472">Membrane</keyword>
<dbReference type="InterPro" id="IPR020846">
    <property type="entry name" value="MFS_dom"/>
</dbReference>
<keyword evidence="7" id="KW-1185">Reference proteome</keyword>
<dbReference type="SUPFAM" id="SSF103473">
    <property type="entry name" value="MFS general substrate transporter"/>
    <property type="match status" value="1"/>
</dbReference>
<dbReference type="GO" id="GO:0005886">
    <property type="term" value="C:plasma membrane"/>
    <property type="evidence" value="ECO:0007669"/>
    <property type="project" value="TreeGrafter"/>
</dbReference>
<feature type="transmembrane region" description="Helical" evidence="4">
    <location>
        <begin position="54"/>
        <end position="76"/>
    </location>
</feature>
<accession>A0A4V2UIG6</accession>
<evidence type="ECO:0000259" key="5">
    <source>
        <dbReference type="PROSITE" id="PS50850"/>
    </source>
</evidence>
<feature type="transmembrane region" description="Helical" evidence="4">
    <location>
        <begin position="108"/>
        <end position="130"/>
    </location>
</feature>
<proteinExistence type="predicted"/>
<dbReference type="AlphaFoldDB" id="A0A4V2UIG6"/>
<dbReference type="RefSeq" id="WP_132259294.1">
    <property type="nucleotide sequence ID" value="NZ_SLZQ01000008.1"/>
</dbReference>
<dbReference type="OrthoDB" id="8520784at2"/>
<feature type="transmembrane region" description="Helical" evidence="4">
    <location>
        <begin position="173"/>
        <end position="191"/>
    </location>
</feature>
<gene>
    <name evidence="6" type="ORF">EDC30_10894</name>
</gene>
<feature type="transmembrane region" description="Helical" evidence="4">
    <location>
        <begin position="294"/>
        <end position="312"/>
    </location>
</feature>
<feature type="transmembrane region" description="Helical" evidence="4">
    <location>
        <begin position="318"/>
        <end position="340"/>
    </location>
</feature>
<feature type="transmembrane region" description="Helical" evidence="4">
    <location>
        <begin position="225"/>
        <end position="247"/>
    </location>
</feature>
<keyword evidence="1 4" id="KW-0812">Transmembrane</keyword>
<evidence type="ECO:0000256" key="1">
    <source>
        <dbReference type="ARBA" id="ARBA00022692"/>
    </source>
</evidence>
<dbReference type="PROSITE" id="PS50850">
    <property type="entry name" value="MFS"/>
    <property type="match status" value="1"/>
</dbReference>
<dbReference type="InterPro" id="IPR036259">
    <property type="entry name" value="MFS_trans_sf"/>
</dbReference>
<feature type="transmembrane region" description="Helical" evidence="4">
    <location>
        <begin position="18"/>
        <end position="42"/>
    </location>
</feature>
<evidence type="ECO:0000313" key="7">
    <source>
        <dbReference type="Proteomes" id="UP000295382"/>
    </source>
</evidence>
<feature type="domain" description="Major facilitator superfamily (MFS) profile" evidence="5">
    <location>
        <begin position="18"/>
        <end position="406"/>
    </location>
</feature>
<sequence>MTATAANVSQTLRQDAQVIALVGVAHGVSHFFHLILAPLFLWLKPAFNLSYAELGLLMTVFFVVSGVGQAAAGFVVDRVGARAVLFAGMALLGLSALALSMAPNYGMLLVGSMLAGLGNSVFHPADFTLLNKRVSPGRLGHAFSVHGISGNLGWAAAPVFLAGIAGVAGWRTALAAAAAVPFVWLAVLLVFRDLLQTGHGEAAAAKSAGTTQEEGGALGFIRLPAVWMCFAFFFITAMALAGIQSFSAAGLRDLYDMSMASATAGQTAYMLASAGGMVWGGFLAAKATRHDRTIAMAFALSGAFSILIAAAITPAWMVVLLMGVVGFGAGVAGPSRDLLIRAAAPKNATGRVYGVVYSGLDIGLATGPLLFGALMDAHHPAMVFLLIGVFQIMAILTAVNVGGRSARRAAATQAA</sequence>
<dbReference type="GO" id="GO:0022857">
    <property type="term" value="F:transmembrane transporter activity"/>
    <property type="evidence" value="ECO:0007669"/>
    <property type="project" value="InterPro"/>
</dbReference>
<dbReference type="PANTHER" id="PTHR43129:SF1">
    <property type="entry name" value="FOSMIDOMYCIN RESISTANCE PROTEIN"/>
    <property type="match status" value="1"/>
</dbReference>
<feature type="transmembrane region" description="Helical" evidence="4">
    <location>
        <begin position="381"/>
        <end position="401"/>
    </location>
</feature>
<feature type="transmembrane region" description="Helical" evidence="4">
    <location>
        <begin position="83"/>
        <end position="102"/>
    </location>
</feature>
<evidence type="ECO:0000256" key="3">
    <source>
        <dbReference type="ARBA" id="ARBA00023136"/>
    </source>
</evidence>
<name>A0A4V2UIG6_PAULE</name>
<evidence type="ECO:0000256" key="2">
    <source>
        <dbReference type="ARBA" id="ARBA00022989"/>
    </source>
</evidence>
<dbReference type="InterPro" id="IPR011701">
    <property type="entry name" value="MFS"/>
</dbReference>
<evidence type="ECO:0000313" key="6">
    <source>
        <dbReference type="EMBL" id="TCS36030.1"/>
    </source>
</evidence>
<feature type="transmembrane region" description="Helical" evidence="4">
    <location>
        <begin position="142"/>
        <end position="167"/>
    </location>
</feature>
<protein>
    <submittedName>
        <fullName evidence="6">Sugar phosphate permease</fullName>
    </submittedName>
</protein>
<comment type="caution">
    <text evidence="6">The sequence shown here is derived from an EMBL/GenBank/DDBJ whole genome shotgun (WGS) entry which is preliminary data.</text>
</comment>
<dbReference type="Pfam" id="PF07690">
    <property type="entry name" value="MFS_1"/>
    <property type="match status" value="1"/>
</dbReference>
<dbReference type="PANTHER" id="PTHR43129">
    <property type="entry name" value="FOSMIDOMYCIN RESISTANCE PROTEIN"/>
    <property type="match status" value="1"/>
</dbReference>